<comment type="caution">
    <text evidence="1">The sequence shown here is derived from an EMBL/GenBank/DDBJ whole genome shotgun (WGS) entry which is preliminary data.</text>
</comment>
<evidence type="ECO:0000313" key="1">
    <source>
        <dbReference type="EMBL" id="MCA9759334.1"/>
    </source>
</evidence>
<dbReference type="EMBL" id="JAGQHS010000314">
    <property type="protein sequence ID" value="MCA9759334.1"/>
    <property type="molecule type" value="Genomic_DNA"/>
</dbReference>
<name>A0A956SH61_UNCEI</name>
<dbReference type="AlphaFoldDB" id="A0A956SH61"/>
<proteinExistence type="predicted"/>
<sequence length="370" mass="39741">MPDSLDPTASSLDQIASVLVPFLVVRGDPNPLLLRRPTDASAWAASIDSVSLVEASSTSFMDFDQGLAVLEGRGFGATSTAVVRDGSTRTMDGLIVLGRPADSLYVTTPMPVGMSTISRGDSSRSLAFHAVAGVASSSSVLLLGWDSNREPVPRAHGDGQTPLTVTSIDLGSLERTKTSGPFAPGRVQTIETNGREVAVLVRDRRSNFASVVVASLDRGIFAHELPNGWAGKLCDVRGGYFLLTSEGSLELYDSVSGALQTRIPIPWDDFGKPFGSVLGARILGDEDPYGIAVAFCCRKGARSEPAERLYTQAILSMEGDPLFELVDWPGYRQLEESWYASYPPPIFYERDGVLVSFVKDLGVSLYEVPR</sequence>
<protein>
    <submittedName>
        <fullName evidence="1">Uncharacterized protein</fullName>
    </submittedName>
</protein>
<dbReference type="Proteomes" id="UP000739538">
    <property type="component" value="Unassembled WGS sequence"/>
</dbReference>
<reference evidence="1" key="2">
    <citation type="journal article" date="2021" name="Microbiome">
        <title>Successional dynamics and alternative stable states in a saline activated sludge microbial community over 9 years.</title>
        <authorList>
            <person name="Wang Y."/>
            <person name="Ye J."/>
            <person name="Ju F."/>
            <person name="Liu L."/>
            <person name="Boyd J.A."/>
            <person name="Deng Y."/>
            <person name="Parks D.H."/>
            <person name="Jiang X."/>
            <person name="Yin X."/>
            <person name="Woodcroft B.J."/>
            <person name="Tyson G.W."/>
            <person name="Hugenholtz P."/>
            <person name="Polz M.F."/>
            <person name="Zhang T."/>
        </authorList>
    </citation>
    <scope>NUCLEOTIDE SEQUENCE</scope>
    <source>
        <strain evidence="1">HKST-UBA02</strain>
    </source>
</reference>
<gene>
    <name evidence="1" type="ORF">KDA27_26310</name>
</gene>
<evidence type="ECO:0000313" key="2">
    <source>
        <dbReference type="Proteomes" id="UP000739538"/>
    </source>
</evidence>
<accession>A0A956SH61</accession>
<organism evidence="1 2">
    <name type="scientific">Eiseniibacteriota bacterium</name>
    <dbReference type="NCBI Taxonomy" id="2212470"/>
    <lineage>
        <taxon>Bacteria</taxon>
        <taxon>Candidatus Eiseniibacteriota</taxon>
    </lineage>
</organism>
<reference evidence="1" key="1">
    <citation type="submission" date="2020-04" db="EMBL/GenBank/DDBJ databases">
        <authorList>
            <person name="Zhang T."/>
        </authorList>
    </citation>
    <scope>NUCLEOTIDE SEQUENCE</scope>
    <source>
        <strain evidence="1">HKST-UBA02</strain>
    </source>
</reference>